<evidence type="ECO:0000256" key="3">
    <source>
        <dbReference type="ARBA" id="ARBA00016011"/>
    </source>
</evidence>
<evidence type="ECO:0000256" key="1">
    <source>
        <dbReference type="ARBA" id="ARBA00004123"/>
    </source>
</evidence>
<dbReference type="InterPro" id="IPR016266">
    <property type="entry name" value="POLE2"/>
</dbReference>
<sequence length="747" mass="80934">MQSTLAVGNDANAIPSSSPAFGTPAHPIRPIVPATITATNSSKPVVLPVLIPATSLRPIAFRTFTKKHSLTLTSSALQALATFVGKNCGAKWREEGLAEKVLEEVARSWKKSRGSGIVDGADQELVDILRGIELSMVGGKIVAATSGRRTAPTLVREDSVNAGQMETLSVSTPQSMDVQQETEDICQDPRKFLKVVSLFDQPRLFYDPNRRHFEKVSKSPSLLPDPSQKTKIFRDRYHLVQQRILRNESFQAPTIKRGAAAVNGHASLSRTESSFTQQNAYTLTPIANLLGRSGSNHVLLGLLTTLPTGQLAISDLTGSIVLDLSNAVPVPKGGSWFVPGMIVIVEGSYHEEDSMDGLRLGGGGGVGGTIGGKFAAASIGGPPSERREVSLGITDHKKNDQSTGGGFGWVDFFGVGSEKSFGSKMRTTESHVWRVGSADSKRSKMVCIGELNLDNEQTLGALKRILSLYAAAPVEDMPMAFILVGNFVTNATMAGGRAGGSIEYKECFDLLASILSDYPTLLQAATFVFVPGDNDPWPSAFSSGATTAIPRRPIPELFTSRIKRAFATANTDTDRVPCTELNGEAVWASNPTRLSLFGPVNEMVIFRDDMSSRLRRNSIALTAEDESDEIGEGEMDMEHLQEKDLTSQTLTASRKLVKTILDQGHLCPFPMSIRPILWDWASSLNLYPLPTAMLLIDPEAPAFAVTYEGCQVMNPGRLLAEGRRGIARWMEYDARTKKGLVREELMH</sequence>
<protein>
    <recommendedName>
        <fullName evidence="3">DNA polymerase epsilon subunit B</fullName>
    </recommendedName>
    <alternativeName>
        <fullName evidence="7">DNA polymerase II subunit 2</fullName>
    </alternativeName>
</protein>
<dbReference type="AlphaFoldDB" id="A0A8H3IDT5"/>
<evidence type="ECO:0000313" key="9">
    <source>
        <dbReference type="EMBL" id="CAF9914798.1"/>
    </source>
</evidence>
<comment type="similarity">
    <text evidence="2">Belongs to the DNA polymerase epsilon subunit B family.</text>
</comment>
<reference evidence="9" key="1">
    <citation type="submission" date="2021-03" db="EMBL/GenBank/DDBJ databases">
        <authorList>
            <person name="Tagirdzhanova G."/>
        </authorList>
    </citation>
    <scope>NUCLEOTIDE SEQUENCE</scope>
</reference>
<evidence type="ECO:0000256" key="4">
    <source>
        <dbReference type="ARBA" id="ARBA00022705"/>
    </source>
</evidence>
<dbReference type="GO" id="GO:0008622">
    <property type="term" value="C:epsilon DNA polymerase complex"/>
    <property type="evidence" value="ECO:0007669"/>
    <property type="project" value="InterPro"/>
</dbReference>
<evidence type="ECO:0000256" key="2">
    <source>
        <dbReference type="ARBA" id="ARBA00009560"/>
    </source>
</evidence>
<proteinExistence type="inferred from homology"/>
<evidence type="ECO:0000259" key="8">
    <source>
        <dbReference type="Pfam" id="PF04042"/>
    </source>
</evidence>
<dbReference type="PANTHER" id="PTHR12708">
    <property type="entry name" value="DNA POLYMERASE EPSILON SUBUNIT B"/>
    <property type="match status" value="1"/>
</dbReference>
<dbReference type="Proteomes" id="UP000664169">
    <property type="component" value="Unassembled WGS sequence"/>
</dbReference>
<dbReference type="OrthoDB" id="10254730at2759"/>
<keyword evidence="6" id="KW-0539">Nucleus</keyword>
<evidence type="ECO:0000256" key="5">
    <source>
        <dbReference type="ARBA" id="ARBA00023125"/>
    </source>
</evidence>
<evidence type="ECO:0000313" key="10">
    <source>
        <dbReference type="Proteomes" id="UP000664169"/>
    </source>
</evidence>
<evidence type="ECO:0000256" key="6">
    <source>
        <dbReference type="ARBA" id="ARBA00023242"/>
    </source>
</evidence>
<gene>
    <name evidence="9" type="ORF">GOMPHAMPRED_008277</name>
</gene>
<evidence type="ECO:0000256" key="7">
    <source>
        <dbReference type="ARBA" id="ARBA00032930"/>
    </source>
</evidence>
<dbReference type="GO" id="GO:0003677">
    <property type="term" value="F:DNA binding"/>
    <property type="evidence" value="ECO:0007669"/>
    <property type="project" value="UniProtKB-KW"/>
</dbReference>
<dbReference type="InterPro" id="IPR007185">
    <property type="entry name" value="DNA_pol_a/d/e_bsu"/>
</dbReference>
<dbReference type="EMBL" id="CAJPDQ010000009">
    <property type="protein sequence ID" value="CAF9914798.1"/>
    <property type="molecule type" value="Genomic_DNA"/>
</dbReference>
<comment type="caution">
    <text evidence="9">The sequence shown here is derived from an EMBL/GenBank/DDBJ whole genome shotgun (WGS) entry which is preliminary data.</text>
</comment>
<organism evidence="9 10">
    <name type="scientific">Gomphillus americanus</name>
    <dbReference type="NCBI Taxonomy" id="1940652"/>
    <lineage>
        <taxon>Eukaryota</taxon>
        <taxon>Fungi</taxon>
        <taxon>Dikarya</taxon>
        <taxon>Ascomycota</taxon>
        <taxon>Pezizomycotina</taxon>
        <taxon>Lecanoromycetes</taxon>
        <taxon>OSLEUM clade</taxon>
        <taxon>Ostropomycetidae</taxon>
        <taxon>Ostropales</taxon>
        <taxon>Graphidaceae</taxon>
        <taxon>Gomphilloideae</taxon>
        <taxon>Gomphillus</taxon>
    </lineage>
</organism>
<dbReference type="GO" id="GO:0006261">
    <property type="term" value="P:DNA-templated DNA replication"/>
    <property type="evidence" value="ECO:0007669"/>
    <property type="project" value="InterPro"/>
</dbReference>
<comment type="subcellular location">
    <subcellularLocation>
        <location evidence="1">Nucleus</location>
    </subcellularLocation>
</comment>
<dbReference type="Pfam" id="PF04042">
    <property type="entry name" value="DNA_pol_E_B"/>
    <property type="match status" value="1"/>
</dbReference>
<accession>A0A8H3IDT5</accession>
<feature type="domain" description="DNA polymerase alpha/delta/epsilon subunit B" evidence="8">
    <location>
        <begin position="446"/>
        <end position="704"/>
    </location>
</feature>
<name>A0A8H3IDT5_9LECA</name>
<dbReference type="PANTHER" id="PTHR12708:SF0">
    <property type="entry name" value="DNA POLYMERASE EPSILON SUBUNIT 2"/>
    <property type="match status" value="1"/>
</dbReference>
<keyword evidence="5" id="KW-0238">DNA-binding</keyword>
<keyword evidence="10" id="KW-1185">Reference proteome</keyword>
<dbReference type="GO" id="GO:0042276">
    <property type="term" value="P:error-prone translesion synthesis"/>
    <property type="evidence" value="ECO:0007669"/>
    <property type="project" value="TreeGrafter"/>
</dbReference>
<keyword evidence="4" id="KW-0235">DNA replication</keyword>